<dbReference type="InterPro" id="IPR036426">
    <property type="entry name" value="Bulb-type_lectin_dom_sf"/>
</dbReference>
<dbReference type="Pfam" id="PF21105">
    <property type="entry name" value="DyP_N"/>
    <property type="match status" value="1"/>
</dbReference>
<dbReference type="EMBL" id="CP009922">
    <property type="protein sequence ID" value="AKG43352.1"/>
    <property type="molecule type" value="Genomic_DNA"/>
</dbReference>
<keyword evidence="11" id="KW-1185">Reference proteome</keyword>
<evidence type="ECO:0000256" key="3">
    <source>
        <dbReference type="ARBA" id="ARBA00022617"/>
    </source>
</evidence>
<keyword evidence="3" id="KW-0349">Heme</keyword>
<feature type="region of interest" description="Disordered" evidence="8">
    <location>
        <begin position="1"/>
        <end position="28"/>
    </location>
</feature>
<dbReference type="InterPro" id="IPR049509">
    <property type="entry name" value="DyP_N"/>
</dbReference>
<name>A0A0F7FSP2_9ACTN</name>
<evidence type="ECO:0000313" key="11">
    <source>
        <dbReference type="Proteomes" id="UP000034034"/>
    </source>
</evidence>
<dbReference type="PATRIC" id="fig|408015.6.peg.1997"/>
<feature type="domain" description="DyP dimeric alpha+beta barrel" evidence="9">
    <location>
        <begin position="31"/>
        <end position="184"/>
    </location>
</feature>
<dbReference type="GO" id="GO:0004601">
    <property type="term" value="F:peroxidase activity"/>
    <property type="evidence" value="ECO:0007669"/>
    <property type="project" value="UniProtKB-KW"/>
</dbReference>
<organism evidence="10 11">
    <name type="scientific">Streptomyces xiamenensis</name>
    <dbReference type="NCBI Taxonomy" id="408015"/>
    <lineage>
        <taxon>Bacteria</taxon>
        <taxon>Bacillati</taxon>
        <taxon>Actinomycetota</taxon>
        <taxon>Actinomycetes</taxon>
        <taxon>Kitasatosporales</taxon>
        <taxon>Streptomycetaceae</taxon>
        <taxon>Streptomyces</taxon>
    </lineage>
</organism>
<sequence>MMANIQSDIGRVTARDDSPDDSELPLRESTEIQGDILAGFKKDHVRLLMLRFGDRRQAREWLGRLRHRISTTAEVTAFNESFSRARRTAEGADPLHAAAVWRGVSLTYPGLAELIGGDPLTDVPAGSTQEALAQGCARRKELLGDTGESDPAHWLFGAGHQEPVHAVLTLAADRPGELRAAVEEERAACERHKVFLVFEQRAATLPGARRGQEHFGFRDGISQPGVRGFDAPDPQDPVHQKGKPGTRLIAAGEFLIGRAPDHRVVTWLPGWMRDGTFQVVRRLAQDVEGWWEQAEEHVRALRAVGAAPPCATKEWMAARMMGRWPSGTPLPHSPDRDTPLPPCASPTNDVSFGDDLDGRVTPLFSHLRKTNPRDGLKATEDDKEALAQEGILDGRRVMRRGIPFGPTAEAGGRDAARGLLFISYQSDLIAQFEFIQRTWVEAGDFPERESPVGRDPVIGGEGTGSFPVGESGHHRLDFKKFVRTEGALYTFVPSLSALKWLAEGVIPVGGGPLEDQRYTAPLTLRRGEVISSGKARLRFQESGDLTVHDEGEHERWRSTTDSGAVLAQFRPSGELALLSEEGEAIWATPTAGHPGAVLTARTTGDVEIRSAEGELLWHTDTAH</sequence>
<keyword evidence="6" id="KW-0408">Iron</keyword>
<evidence type="ECO:0000256" key="7">
    <source>
        <dbReference type="ARBA" id="ARBA00025737"/>
    </source>
</evidence>
<evidence type="ECO:0000256" key="4">
    <source>
        <dbReference type="ARBA" id="ARBA00022723"/>
    </source>
</evidence>
<evidence type="ECO:0000256" key="2">
    <source>
        <dbReference type="ARBA" id="ARBA00022559"/>
    </source>
</evidence>
<keyword evidence="5" id="KW-0560">Oxidoreductase</keyword>
<dbReference type="GO" id="GO:0046872">
    <property type="term" value="F:metal ion binding"/>
    <property type="evidence" value="ECO:0007669"/>
    <property type="project" value="UniProtKB-KW"/>
</dbReference>
<evidence type="ECO:0000256" key="5">
    <source>
        <dbReference type="ARBA" id="ARBA00023002"/>
    </source>
</evidence>
<evidence type="ECO:0000256" key="8">
    <source>
        <dbReference type="SAM" id="MobiDB-lite"/>
    </source>
</evidence>
<evidence type="ECO:0000256" key="1">
    <source>
        <dbReference type="ARBA" id="ARBA00001970"/>
    </source>
</evidence>
<dbReference type="GO" id="GO:0020037">
    <property type="term" value="F:heme binding"/>
    <property type="evidence" value="ECO:0007669"/>
    <property type="project" value="InterPro"/>
</dbReference>
<dbReference type="HOGENOM" id="CLU_015125_2_0_11"/>
<dbReference type="STRING" id="408015.SXIM_19680"/>
<reference evidence="10" key="1">
    <citation type="submission" date="2019-08" db="EMBL/GenBank/DDBJ databases">
        <title>Complete genome sequence of a mangrove-derived Streptomyces xiamenensis.</title>
        <authorList>
            <person name="Xu J."/>
        </authorList>
    </citation>
    <scope>NUCLEOTIDE SEQUENCE</scope>
    <source>
        <strain evidence="10">318</strain>
    </source>
</reference>
<keyword evidence="2 10" id="KW-0575">Peroxidase</keyword>
<dbReference type="PROSITE" id="PS51404">
    <property type="entry name" value="DYP_PEROXIDASE"/>
    <property type="match status" value="1"/>
</dbReference>
<keyword evidence="4" id="KW-0479">Metal-binding</keyword>
<gene>
    <name evidence="10" type="ORF">SXIM_19680</name>
</gene>
<evidence type="ECO:0000256" key="6">
    <source>
        <dbReference type="ARBA" id="ARBA00023004"/>
    </source>
</evidence>
<comment type="similarity">
    <text evidence="7">Belongs to the DyP-type peroxidase family.</text>
</comment>
<dbReference type="InterPro" id="IPR011008">
    <property type="entry name" value="Dimeric_a/b-barrel"/>
</dbReference>
<dbReference type="SUPFAM" id="SSF51110">
    <property type="entry name" value="alpha-D-mannose-specific plant lectins"/>
    <property type="match status" value="1"/>
</dbReference>
<protein>
    <submittedName>
        <fullName evidence="10">Peroxidase</fullName>
    </submittedName>
</protein>
<dbReference type="Proteomes" id="UP000034034">
    <property type="component" value="Chromosome"/>
</dbReference>
<comment type="cofactor">
    <cofactor evidence="1">
        <name>heme b</name>
        <dbReference type="ChEBI" id="CHEBI:60344"/>
    </cofactor>
</comment>
<dbReference type="AlphaFoldDB" id="A0A0F7FSP2"/>
<accession>A0A0F7FSP2</accession>
<dbReference type="SUPFAM" id="SSF54909">
    <property type="entry name" value="Dimeric alpha+beta barrel"/>
    <property type="match status" value="1"/>
</dbReference>
<dbReference type="Gene3D" id="2.90.10.10">
    <property type="entry name" value="Bulb-type lectin domain"/>
    <property type="match status" value="1"/>
</dbReference>
<dbReference type="GO" id="GO:0005829">
    <property type="term" value="C:cytosol"/>
    <property type="evidence" value="ECO:0007669"/>
    <property type="project" value="TreeGrafter"/>
</dbReference>
<dbReference type="KEGG" id="sxi:SXIM_19680"/>
<evidence type="ECO:0000259" key="9">
    <source>
        <dbReference type="Pfam" id="PF21105"/>
    </source>
</evidence>
<dbReference type="PANTHER" id="PTHR30521">
    <property type="entry name" value="DEFERROCHELATASE/PEROXIDASE"/>
    <property type="match status" value="1"/>
</dbReference>
<dbReference type="PANTHER" id="PTHR30521:SF4">
    <property type="entry name" value="DEFERROCHELATASE"/>
    <property type="match status" value="1"/>
</dbReference>
<dbReference type="InterPro" id="IPR006314">
    <property type="entry name" value="Dyp_peroxidase"/>
</dbReference>
<proteinExistence type="inferred from homology"/>
<evidence type="ECO:0000313" key="10">
    <source>
        <dbReference type="EMBL" id="AKG43352.1"/>
    </source>
</evidence>
<dbReference type="NCBIfam" id="TIGR01413">
    <property type="entry name" value="Dyp_perox_fam"/>
    <property type="match status" value="1"/>
</dbReference>